<reference evidence="1 2" key="1">
    <citation type="submission" date="2024-10" db="EMBL/GenBank/DDBJ databases">
        <title>The Natural Products Discovery Center: Release of the First 8490 Sequenced Strains for Exploring Actinobacteria Biosynthetic Diversity.</title>
        <authorList>
            <person name="Kalkreuter E."/>
            <person name="Kautsar S.A."/>
            <person name="Yang D."/>
            <person name="Bader C.D."/>
            <person name="Teijaro C.N."/>
            <person name="Fluegel L."/>
            <person name="Davis C.M."/>
            <person name="Simpson J.R."/>
            <person name="Lauterbach L."/>
            <person name="Steele A.D."/>
            <person name="Gui C."/>
            <person name="Meng S."/>
            <person name="Li G."/>
            <person name="Viehrig K."/>
            <person name="Ye F."/>
            <person name="Su P."/>
            <person name="Kiefer A.F."/>
            <person name="Nichols A."/>
            <person name="Cepeda A.J."/>
            <person name="Yan W."/>
            <person name="Fan B."/>
            <person name="Jiang Y."/>
            <person name="Adhikari A."/>
            <person name="Zheng C.-J."/>
            <person name="Schuster L."/>
            <person name="Cowan T.M."/>
            <person name="Smanski M.J."/>
            <person name="Chevrette M.G."/>
            <person name="De Carvalho L.P.S."/>
            <person name="Shen B."/>
        </authorList>
    </citation>
    <scope>NUCLEOTIDE SEQUENCE [LARGE SCALE GENOMIC DNA]</scope>
    <source>
        <strain evidence="1 2">NPDC049639</strain>
    </source>
</reference>
<protein>
    <submittedName>
        <fullName evidence="1">Uncharacterized protein</fullName>
    </submittedName>
</protein>
<dbReference type="RefSeq" id="WP_398280482.1">
    <property type="nucleotide sequence ID" value="NZ_JBITLV010000004.1"/>
</dbReference>
<dbReference type="Proteomes" id="UP001612915">
    <property type="component" value="Unassembled WGS sequence"/>
</dbReference>
<name>A0ABW8ANG4_9ACTN</name>
<organism evidence="1 2">
    <name type="scientific">Spongisporangium articulatum</name>
    <dbReference type="NCBI Taxonomy" id="3362603"/>
    <lineage>
        <taxon>Bacteria</taxon>
        <taxon>Bacillati</taxon>
        <taxon>Actinomycetota</taxon>
        <taxon>Actinomycetes</taxon>
        <taxon>Kineosporiales</taxon>
        <taxon>Kineosporiaceae</taxon>
        <taxon>Spongisporangium</taxon>
    </lineage>
</organism>
<comment type="caution">
    <text evidence="1">The sequence shown here is derived from an EMBL/GenBank/DDBJ whole genome shotgun (WGS) entry which is preliminary data.</text>
</comment>
<dbReference type="EMBL" id="JBITLV010000004">
    <property type="protein sequence ID" value="MFI7587892.1"/>
    <property type="molecule type" value="Genomic_DNA"/>
</dbReference>
<sequence>MTPAGKRAVWVSDLPDRVVREAVRALEICADEVEPHVIHGPLISRAERLAYAGIETSRGDDEQSLRWTAGSRSAVGERHQIEARQRRTAWAVAELRSEP</sequence>
<evidence type="ECO:0000313" key="2">
    <source>
        <dbReference type="Proteomes" id="UP001612915"/>
    </source>
</evidence>
<accession>A0ABW8ANG4</accession>
<keyword evidence="2" id="KW-1185">Reference proteome</keyword>
<evidence type="ECO:0000313" key="1">
    <source>
        <dbReference type="EMBL" id="MFI7587892.1"/>
    </source>
</evidence>
<gene>
    <name evidence="1" type="ORF">ACIB24_12540</name>
</gene>
<proteinExistence type="predicted"/>